<gene>
    <name evidence="2" type="ORF">GNP95_22595</name>
</gene>
<dbReference type="RefSeq" id="WP_330163582.1">
    <property type="nucleotide sequence ID" value="NZ_WNZW01000015.1"/>
</dbReference>
<evidence type="ECO:0000259" key="1">
    <source>
        <dbReference type="PROSITE" id="PS50937"/>
    </source>
</evidence>
<dbReference type="GO" id="GO:0006355">
    <property type="term" value="P:regulation of DNA-templated transcription"/>
    <property type="evidence" value="ECO:0007669"/>
    <property type="project" value="InterPro"/>
</dbReference>
<sequence length="32" mass="3470">MSVRKIGAFAKLGGVTVKTLRHYDELGLLKPA</sequence>
<evidence type="ECO:0000313" key="3">
    <source>
        <dbReference type="Proteomes" id="UP000447876"/>
    </source>
</evidence>
<keyword evidence="2" id="KW-0238">DNA-binding</keyword>
<evidence type="ECO:0000313" key="2">
    <source>
        <dbReference type="EMBL" id="MUG47738.1"/>
    </source>
</evidence>
<dbReference type="PROSITE" id="PS50937">
    <property type="entry name" value="HTH_MERR_2"/>
    <property type="match status" value="1"/>
</dbReference>
<dbReference type="EMBL" id="WNZW01000015">
    <property type="protein sequence ID" value="MUG47738.1"/>
    <property type="molecule type" value="Genomic_DNA"/>
</dbReference>
<accession>A0A7X2Z680</accession>
<name>A0A7X2Z680_9BACL</name>
<dbReference type="Pfam" id="PF00376">
    <property type="entry name" value="MerR"/>
    <property type="match status" value="1"/>
</dbReference>
<organism evidence="2 3">
    <name type="scientific">Paenibacillus woosongensis</name>
    <dbReference type="NCBI Taxonomy" id="307580"/>
    <lineage>
        <taxon>Bacteria</taxon>
        <taxon>Bacillati</taxon>
        <taxon>Bacillota</taxon>
        <taxon>Bacilli</taxon>
        <taxon>Bacillales</taxon>
        <taxon>Paenibacillaceae</taxon>
        <taxon>Paenibacillus</taxon>
    </lineage>
</organism>
<proteinExistence type="predicted"/>
<dbReference type="AlphaFoldDB" id="A0A7X2Z680"/>
<protein>
    <submittedName>
        <fullName evidence="2">MerR family DNA-binding transcriptional regulator</fullName>
    </submittedName>
</protein>
<reference evidence="2 3" key="1">
    <citation type="submission" date="2019-11" db="EMBL/GenBank/DDBJ databases">
        <title>Draft genome sequences of five Paenibacillus species of dairy origin.</title>
        <authorList>
            <person name="Olajide A.M."/>
            <person name="Chen S."/>
            <person name="Lapointe G."/>
        </authorList>
    </citation>
    <scope>NUCLEOTIDE SEQUENCE [LARGE SCALE GENOMIC DNA]</scope>
    <source>
        <strain evidence="2 3">12CR55</strain>
    </source>
</reference>
<dbReference type="InterPro" id="IPR009061">
    <property type="entry name" value="DNA-bd_dom_put_sf"/>
</dbReference>
<feature type="domain" description="HTH merR-type" evidence="1">
    <location>
        <begin position="1"/>
        <end position="32"/>
    </location>
</feature>
<dbReference type="Proteomes" id="UP000447876">
    <property type="component" value="Unassembled WGS sequence"/>
</dbReference>
<dbReference type="InterPro" id="IPR000551">
    <property type="entry name" value="MerR-type_HTH_dom"/>
</dbReference>
<dbReference type="SUPFAM" id="SSF46955">
    <property type="entry name" value="Putative DNA-binding domain"/>
    <property type="match status" value="1"/>
</dbReference>
<comment type="caution">
    <text evidence="2">The sequence shown here is derived from an EMBL/GenBank/DDBJ whole genome shotgun (WGS) entry which is preliminary data.</text>
</comment>
<dbReference type="Gene3D" id="1.10.1660.10">
    <property type="match status" value="1"/>
</dbReference>
<dbReference type="GO" id="GO:0003677">
    <property type="term" value="F:DNA binding"/>
    <property type="evidence" value="ECO:0007669"/>
    <property type="project" value="UniProtKB-KW"/>
</dbReference>